<feature type="domain" description="Gp5/Type VI secretion system Vgr protein OB-fold" evidence="3">
    <location>
        <begin position="408"/>
        <end position="474"/>
    </location>
</feature>
<dbReference type="Gene3D" id="2.40.50.230">
    <property type="entry name" value="Gp5 N-terminal domain"/>
    <property type="match status" value="1"/>
</dbReference>
<dbReference type="InterPro" id="IPR006533">
    <property type="entry name" value="T6SS_Vgr_RhsGE"/>
</dbReference>
<gene>
    <name evidence="6" type="primary">vgrG</name>
    <name evidence="6" type="ORF">IV431_21660</name>
</gene>
<dbReference type="NCBIfam" id="TIGR01646">
    <property type="entry name" value="vgr_GE"/>
    <property type="match status" value="1"/>
</dbReference>
<comment type="similarity">
    <text evidence="1">Belongs to the VgrG protein family.</text>
</comment>
<dbReference type="InterPro" id="IPR037026">
    <property type="entry name" value="Vgr_OB-fold_dom_sf"/>
</dbReference>
<dbReference type="InterPro" id="IPR018769">
    <property type="entry name" value="VgrG2_DUF2345"/>
</dbReference>
<reference evidence="6 7" key="1">
    <citation type="submission" date="2020-11" db="EMBL/GenBank/DDBJ databases">
        <title>Taxonomic investigation of Rahnella spp.</title>
        <authorList>
            <person name="Lee S.D."/>
        </authorList>
    </citation>
    <scope>NUCLEOTIDE SEQUENCE [LARGE SCALE GENOMIC DNA]</scope>
    <source>
        <strain evidence="6 7">SAP-10</strain>
    </source>
</reference>
<evidence type="ECO:0000313" key="7">
    <source>
        <dbReference type="Proteomes" id="UP000600307"/>
    </source>
</evidence>
<evidence type="ECO:0000259" key="5">
    <source>
        <dbReference type="Pfam" id="PF13296"/>
    </source>
</evidence>
<dbReference type="Gene3D" id="4.10.220.110">
    <property type="match status" value="1"/>
</dbReference>
<dbReference type="EMBL" id="JADOBH010000006">
    <property type="protein sequence ID" value="MBF7958166.1"/>
    <property type="molecule type" value="Genomic_DNA"/>
</dbReference>
<dbReference type="RefSeq" id="WP_195818055.1">
    <property type="nucleotide sequence ID" value="NZ_JADOBH010000006.1"/>
</dbReference>
<dbReference type="NCBIfam" id="TIGR03361">
    <property type="entry name" value="VI_Rhs_Vgr"/>
    <property type="match status" value="1"/>
</dbReference>
<dbReference type="Pfam" id="PF13296">
    <property type="entry name" value="T6SS_Vgr"/>
    <property type="match status" value="1"/>
</dbReference>
<protein>
    <submittedName>
        <fullName evidence="6">Type VI secretion system tip protein VgrG</fullName>
    </submittedName>
</protein>
<dbReference type="Gene3D" id="3.55.50.10">
    <property type="entry name" value="Baseplate protein-like domains"/>
    <property type="match status" value="1"/>
</dbReference>
<evidence type="ECO:0000256" key="1">
    <source>
        <dbReference type="ARBA" id="ARBA00005558"/>
    </source>
</evidence>
<keyword evidence="2" id="KW-0175">Coiled coil</keyword>
<evidence type="ECO:0000259" key="3">
    <source>
        <dbReference type="Pfam" id="PF04717"/>
    </source>
</evidence>
<accession>A0ABS0DWA9</accession>
<dbReference type="Pfam" id="PF04717">
    <property type="entry name" value="Phage_base_V"/>
    <property type="match status" value="1"/>
</dbReference>
<organism evidence="6 7">
    <name type="scientific">Rahnella victoriana</name>
    <dbReference type="NCBI Taxonomy" id="1510570"/>
    <lineage>
        <taxon>Bacteria</taxon>
        <taxon>Pseudomonadati</taxon>
        <taxon>Pseudomonadota</taxon>
        <taxon>Gammaproteobacteria</taxon>
        <taxon>Enterobacterales</taxon>
        <taxon>Yersiniaceae</taxon>
        <taxon>Rahnella</taxon>
    </lineage>
</organism>
<dbReference type="InterPro" id="IPR028244">
    <property type="entry name" value="T6SS_Rhs_Vgr_dom"/>
</dbReference>
<dbReference type="InterPro" id="IPR017847">
    <property type="entry name" value="T6SS_RhsGE_Vgr_subset"/>
</dbReference>
<feature type="domain" description="Putative type VI secretion system Rhs element associated Vgr" evidence="5">
    <location>
        <begin position="494"/>
        <end position="594"/>
    </location>
</feature>
<dbReference type="Pfam" id="PF10106">
    <property type="entry name" value="DUF2345"/>
    <property type="match status" value="1"/>
</dbReference>
<dbReference type="SUPFAM" id="SSF69255">
    <property type="entry name" value="gp5 N-terminal domain-like"/>
    <property type="match status" value="1"/>
</dbReference>
<feature type="coiled-coil region" evidence="2">
    <location>
        <begin position="594"/>
        <end position="621"/>
    </location>
</feature>
<evidence type="ECO:0000256" key="2">
    <source>
        <dbReference type="SAM" id="Coils"/>
    </source>
</evidence>
<dbReference type="Proteomes" id="UP000600307">
    <property type="component" value="Unassembled WGS sequence"/>
</dbReference>
<evidence type="ECO:0000313" key="6">
    <source>
        <dbReference type="EMBL" id="MBF7958166.1"/>
    </source>
</evidence>
<keyword evidence="7" id="KW-1185">Reference proteome</keyword>
<dbReference type="Pfam" id="PF05954">
    <property type="entry name" value="Phage_GPD"/>
    <property type="match status" value="1"/>
</dbReference>
<sequence>MDTASSTPLNIVNSLNRYQLAVHNSIAPLDVESFVASEHLSRAYRYVVDVTSVVQDIDPQTILMQDASFIMQSLPATAFNILTPPQVQRRVHGVITQFARLSESRDEAHYRLTLEPHFVLLDHTHRCAIYQNMSVPEVVEKILRDNHRYQGWQFEFRLNQSYPRRELVTQWQLSDFDFIRRLLSEVGIWFTFEMDNRLKEEVVIFGDAQQYYQFDVKLPVKDVSGMNDNAAESVWSLSALHQVVESAVKVKDYNYRDAGNTLTMENSVVSEDKTTTGNIYHYAEGFLKAGGAQKPEPDSAGFYALLRHERDLNDQHQLWGKTNATRLAPGQMLEIDGIIPKAYGKGILITGTVARGSRSTAYQVTFTGIPYSETVGFRPALRARPKIIGTVPARITSNSPNDIYSHIDKDGRYRLNFNFDLDTWKDGYESPWLRLARAYAGDTYGLHLVLLAGTEVAVAFDGGHPDKPYIAHALHDSRHPDHVTIENYKRNVLRTPANNKLRLDDERGKEHVKIATEYGKSQVSIGHLVDNKKEQRGEGFELRTDHWGAIRAAKGIFISADGQLEAQGKVLDMHEALDELQAAHREAISLHTAAELAKAELADIEKQASLMNDTLKQLQQRALLLSAPAGIAHVTPASLQLSAGENLIVTTGQNADISIAQKLRIASGEILSLFAKAMGIKMFAAAGRIQIQAQSDALDMFSKKDMTIASSDSKVTVSAKTELLLECGGGFIRIKDGNVEIGGPGSVSVKSATLQKVGPDSQNASLKLPEHCASMIDEAAAGQGPTVSLS</sequence>
<name>A0ABS0DWA9_9GAMM</name>
<comment type="caution">
    <text evidence="6">The sequence shown here is derived from an EMBL/GenBank/DDBJ whole genome shotgun (WGS) entry which is preliminary data.</text>
</comment>
<evidence type="ECO:0000259" key="4">
    <source>
        <dbReference type="Pfam" id="PF10106"/>
    </source>
</evidence>
<dbReference type="InterPro" id="IPR006531">
    <property type="entry name" value="Gp5/Vgr_OB"/>
</dbReference>
<proteinExistence type="inferred from homology"/>
<dbReference type="Gene3D" id="2.30.110.50">
    <property type="match status" value="1"/>
</dbReference>
<dbReference type="SUPFAM" id="SSF69279">
    <property type="entry name" value="Phage tail proteins"/>
    <property type="match status" value="2"/>
</dbReference>
<feature type="domain" description="DUF2345" evidence="4">
    <location>
        <begin position="613"/>
        <end position="760"/>
    </location>
</feature>